<evidence type="ECO:0000256" key="2">
    <source>
        <dbReference type="ARBA" id="ARBA00009765"/>
    </source>
</evidence>
<dbReference type="RefSeq" id="WP_055257047.1">
    <property type="nucleotide sequence ID" value="NZ_CABIXL010000001.1"/>
</dbReference>
<name>A0ABP2AQT2_SARVE</name>
<evidence type="ECO:0000313" key="11">
    <source>
        <dbReference type="Proteomes" id="UP000095488"/>
    </source>
</evidence>
<evidence type="ECO:0000256" key="6">
    <source>
        <dbReference type="ARBA" id="ARBA00022989"/>
    </source>
</evidence>
<accession>A0ABP2AQT2</accession>
<keyword evidence="3" id="KW-0813">Transport</keyword>
<reference evidence="10 11" key="1">
    <citation type="submission" date="2015-09" db="EMBL/GenBank/DDBJ databases">
        <authorList>
            <consortium name="Pathogen Informatics"/>
            <person name="Wu L."/>
            <person name="Ma J."/>
        </authorList>
    </citation>
    <scope>NUCLEOTIDE SEQUENCE [LARGE SCALE GENOMIC DNA]</scope>
    <source>
        <strain evidence="10 11">2789STDY5834858</strain>
    </source>
</reference>
<dbReference type="SUPFAM" id="SSF143865">
    <property type="entry name" value="CorA soluble domain-like"/>
    <property type="match status" value="1"/>
</dbReference>
<comment type="subcellular location">
    <subcellularLocation>
        <location evidence="1">Cell membrane</location>
        <topology evidence="1">Multi-pass membrane protein</topology>
    </subcellularLocation>
</comment>
<dbReference type="Proteomes" id="UP000095488">
    <property type="component" value="Unassembled WGS sequence"/>
</dbReference>
<comment type="similarity">
    <text evidence="2">Belongs to the CorA metal ion transporter (MIT) (TC 1.A.35) family.</text>
</comment>
<keyword evidence="7 9" id="KW-0472">Membrane</keyword>
<dbReference type="InterPro" id="IPR045861">
    <property type="entry name" value="CorA_cytoplasmic_dom"/>
</dbReference>
<organism evidence="10 11">
    <name type="scientific">Sarcina ventriculi</name>
    <name type="common">Clostridium ventriculi</name>
    <dbReference type="NCBI Taxonomy" id="1267"/>
    <lineage>
        <taxon>Bacteria</taxon>
        <taxon>Bacillati</taxon>
        <taxon>Bacillota</taxon>
        <taxon>Clostridia</taxon>
        <taxon>Eubacteriales</taxon>
        <taxon>Clostridiaceae</taxon>
        <taxon>Sarcina</taxon>
    </lineage>
</organism>
<dbReference type="PANTHER" id="PTHR46494:SF1">
    <property type="entry name" value="CORA FAMILY METAL ION TRANSPORTER (EUROFUNG)"/>
    <property type="match status" value="1"/>
</dbReference>
<proteinExistence type="inferred from homology"/>
<dbReference type="InterPro" id="IPR045863">
    <property type="entry name" value="CorA_TM1_TM2"/>
</dbReference>
<dbReference type="Pfam" id="PF01544">
    <property type="entry name" value="CorA"/>
    <property type="match status" value="1"/>
</dbReference>
<comment type="caution">
    <text evidence="10">The sequence shown here is derived from an EMBL/GenBank/DDBJ whole genome shotgun (WGS) entry which is preliminary data.</text>
</comment>
<evidence type="ECO:0000256" key="3">
    <source>
        <dbReference type="ARBA" id="ARBA00022448"/>
    </source>
</evidence>
<evidence type="ECO:0000256" key="8">
    <source>
        <dbReference type="SAM" id="Coils"/>
    </source>
</evidence>
<dbReference type="SUPFAM" id="SSF144083">
    <property type="entry name" value="Magnesium transport protein CorA, transmembrane region"/>
    <property type="match status" value="1"/>
</dbReference>
<evidence type="ECO:0000256" key="7">
    <source>
        <dbReference type="ARBA" id="ARBA00023136"/>
    </source>
</evidence>
<keyword evidence="6 9" id="KW-1133">Transmembrane helix</keyword>
<evidence type="ECO:0000313" key="10">
    <source>
        <dbReference type="EMBL" id="CUN44195.1"/>
    </source>
</evidence>
<dbReference type="EMBL" id="CYZR01000001">
    <property type="protein sequence ID" value="CUN44195.1"/>
    <property type="molecule type" value="Genomic_DNA"/>
</dbReference>
<evidence type="ECO:0000256" key="5">
    <source>
        <dbReference type="ARBA" id="ARBA00022692"/>
    </source>
</evidence>
<sequence>MVIFNIDDGFKIENNWKKNTFKCWIVAESAEIKNIPYSFSTECIKECLDYNQQQRIDYYNNYIFILIGILEQQNKQIKSKEMNIFLGKDFIITVYKSPIKILEELIRDIKEDKNCHLLKEIREPSIILYYILDRIIVKNYNIISELETRGDKIELDILKEPHKEQLNALLFIRRETYKLRKLLKPLRYIGDVILLNENGVISEEAIIFFRAISKKLEKLMISLDNLSQELALVREAYESEIANKTNELMKVFTIITAIFLPLELITAIFSMNFSYMPFKEYVAGFYAIILLLTCVTIILLVIFKHKRIL</sequence>
<dbReference type="InterPro" id="IPR002523">
    <property type="entry name" value="MgTranspt_CorA/ZnTranspt_ZntB"/>
</dbReference>
<evidence type="ECO:0000256" key="1">
    <source>
        <dbReference type="ARBA" id="ARBA00004651"/>
    </source>
</evidence>
<keyword evidence="4" id="KW-1003">Cell membrane</keyword>
<dbReference type="CDD" id="cd12822">
    <property type="entry name" value="TmCorA-like"/>
    <property type="match status" value="1"/>
</dbReference>
<feature type="coiled-coil region" evidence="8">
    <location>
        <begin position="209"/>
        <end position="243"/>
    </location>
</feature>
<feature type="transmembrane region" description="Helical" evidence="9">
    <location>
        <begin position="283"/>
        <end position="303"/>
    </location>
</feature>
<evidence type="ECO:0000256" key="4">
    <source>
        <dbReference type="ARBA" id="ARBA00022475"/>
    </source>
</evidence>
<feature type="transmembrane region" description="Helical" evidence="9">
    <location>
        <begin position="251"/>
        <end position="271"/>
    </location>
</feature>
<keyword evidence="11" id="KW-1185">Reference proteome</keyword>
<evidence type="ECO:0000256" key="9">
    <source>
        <dbReference type="SAM" id="Phobius"/>
    </source>
</evidence>
<dbReference type="Gene3D" id="1.20.58.340">
    <property type="entry name" value="Magnesium transport protein CorA, transmembrane region"/>
    <property type="match status" value="2"/>
</dbReference>
<dbReference type="Gene3D" id="3.30.460.20">
    <property type="entry name" value="CorA soluble domain-like"/>
    <property type="match status" value="1"/>
</dbReference>
<protein>
    <submittedName>
        <fullName evidence="10">Magnesium transport protein CorA</fullName>
    </submittedName>
</protein>
<keyword evidence="5 9" id="KW-0812">Transmembrane</keyword>
<gene>
    <name evidence="10" type="primary">corA_1</name>
    <name evidence="10" type="ORF">ERS852473_00141</name>
</gene>
<dbReference type="PANTHER" id="PTHR46494">
    <property type="entry name" value="CORA FAMILY METAL ION TRANSPORTER (EUROFUNG)"/>
    <property type="match status" value="1"/>
</dbReference>
<keyword evidence="8" id="KW-0175">Coiled coil</keyword>